<reference evidence="3" key="1">
    <citation type="journal article" date="2019" name="Int. J. Syst. Evol. Microbiol.">
        <title>The Global Catalogue of Microorganisms (GCM) 10K type strain sequencing project: providing services to taxonomists for standard genome sequencing and annotation.</title>
        <authorList>
            <consortium name="The Broad Institute Genomics Platform"/>
            <consortium name="The Broad Institute Genome Sequencing Center for Infectious Disease"/>
            <person name="Wu L."/>
            <person name="Ma J."/>
        </authorList>
    </citation>
    <scope>NUCLEOTIDE SEQUENCE [LARGE SCALE GENOMIC DNA]</scope>
    <source>
        <strain evidence="3">JCM 16914</strain>
    </source>
</reference>
<dbReference type="PROSITE" id="PS50994">
    <property type="entry name" value="INTEGRASE"/>
    <property type="match status" value="1"/>
</dbReference>
<feature type="domain" description="Integrase catalytic" evidence="1">
    <location>
        <begin position="136"/>
        <end position="302"/>
    </location>
</feature>
<proteinExistence type="predicted"/>
<sequence length="357" mass="40710">MISGPDRQHAVELIDEARANGARLEPACRALGLTARTYQRWTRDGGLQEDQRPFAERPVPANALTAVEEQEILDVCHRPAFASLPPDQIVVRLLDEESRYIASVSTFYRVLRRHHEVVPRGRARAPRHHARPTTYLATGPNQTWSWDCTWLGGPIKGEHYYLVMILDIFSRKIVGWEVFLAESELNSRTVIERAVLAEKVVNQPLVLHADNGSPFKGATLLEKLHDLNITPSYSRPRVSNDNPYSEAAFRTCKYRPDYPVDGFASVAEARQWVHGFVHWYNHEHRHSGIRFVTPAERHARQDKAILTRRHALNLAARQANPSRWSGKTRNWTPIETVSLNPEREPQVTLAEPEKQAA</sequence>
<evidence type="ECO:0000259" key="1">
    <source>
        <dbReference type="PROSITE" id="PS50994"/>
    </source>
</evidence>
<dbReference type="Gene3D" id="3.30.420.10">
    <property type="entry name" value="Ribonuclease H-like superfamily/Ribonuclease H"/>
    <property type="match status" value="1"/>
</dbReference>
<dbReference type="Proteomes" id="UP001500133">
    <property type="component" value="Unassembled WGS sequence"/>
</dbReference>
<protein>
    <recommendedName>
        <fullName evidence="1">Integrase catalytic domain-containing protein</fullName>
    </recommendedName>
</protein>
<gene>
    <name evidence="2" type="ORF">GCM10022228_03550</name>
</gene>
<dbReference type="PANTHER" id="PTHR46889">
    <property type="entry name" value="TRANSPOSASE INSF FOR INSERTION SEQUENCE IS3B-RELATED"/>
    <property type="match status" value="1"/>
</dbReference>
<keyword evidence="3" id="KW-1185">Reference proteome</keyword>
<dbReference type="InterPro" id="IPR036397">
    <property type="entry name" value="RNaseH_sf"/>
</dbReference>
<dbReference type="NCBIfam" id="NF033516">
    <property type="entry name" value="transpos_IS3"/>
    <property type="match status" value="1"/>
</dbReference>
<accession>A0ABP7L8W2</accession>
<dbReference type="InterPro" id="IPR050900">
    <property type="entry name" value="Transposase_IS3/IS150/IS904"/>
</dbReference>
<dbReference type="SUPFAM" id="SSF53098">
    <property type="entry name" value="Ribonuclease H-like"/>
    <property type="match status" value="1"/>
</dbReference>
<comment type="caution">
    <text evidence="2">The sequence shown here is derived from an EMBL/GenBank/DDBJ whole genome shotgun (WGS) entry which is preliminary data.</text>
</comment>
<name>A0ABP7L8W2_9GAMM</name>
<dbReference type="InterPro" id="IPR012337">
    <property type="entry name" value="RNaseH-like_sf"/>
</dbReference>
<organism evidence="2 3">
    <name type="scientific">Halomonas cibimaris</name>
    <dbReference type="NCBI Taxonomy" id="657012"/>
    <lineage>
        <taxon>Bacteria</taxon>
        <taxon>Pseudomonadati</taxon>
        <taxon>Pseudomonadota</taxon>
        <taxon>Gammaproteobacteria</taxon>
        <taxon>Oceanospirillales</taxon>
        <taxon>Halomonadaceae</taxon>
        <taxon>Halomonas</taxon>
    </lineage>
</organism>
<evidence type="ECO:0000313" key="2">
    <source>
        <dbReference type="EMBL" id="GAA3895883.1"/>
    </source>
</evidence>
<dbReference type="Pfam" id="PF00665">
    <property type="entry name" value="rve"/>
    <property type="match status" value="1"/>
</dbReference>
<evidence type="ECO:0000313" key="3">
    <source>
        <dbReference type="Proteomes" id="UP001500133"/>
    </source>
</evidence>
<dbReference type="InterPro" id="IPR048020">
    <property type="entry name" value="Transpos_IS3"/>
</dbReference>
<dbReference type="InterPro" id="IPR001584">
    <property type="entry name" value="Integrase_cat-core"/>
</dbReference>
<dbReference type="PANTHER" id="PTHR46889:SF4">
    <property type="entry name" value="TRANSPOSASE INSO FOR INSERTION SEQUENCE ELEMENT IS911B-RELATED"/>
    <property type="match status" value="1"/>
</dbReference>
<dbReference type="EMBL" id="BAAAZT010000015">
    <property type="protein sequence ID" value="GAA3895883.1"/>
    <property type="molecule type" value="Genomic_DNA"/>
</dbReference>